<dbReference type="AlphaFoldDB" id="A0A0E2H3L5"/>
<dbReference type="PATRIC" id="fig|999408.3.peg.5415"/>
<dbReference type="PROSITE" id="PS50943">
    <property type="entry name" value="HTH_CROC1"/>
    <property type="match status" value="1"/>
</dbReference>
<evidence type="ECO:0000259" key="1">
    <source>
        <dbReference type="PROSITE" id="PS50943"/>
    </source>
</evidence>
<name>A0A0E2H3L5_9FIRM</name>
<evidence type="ECO:0000313" key="3">
    <source>
        <dbReference type="Proteomes" id="UP000013085"/>
    </source>
</evidence>
<dbReference type="RefSeq" id="WP_002585852.1">
    <property type="nucleotide sequence ID" value="NZ_KB850991.1"/>
</dbReference>
<dbReference type="InterPro" id="IPR010982">
    <property type="entry name" value="Lambda_DNA-bd_dom_sf"/>
</dbReference>
<dbReference type="Gene3D" id="1.10.260.40">
    <property type="entry name" value="lambda repressor-like DNA-binding domains"/>
    <property type="match status" value="1"/>
</dbReference>
<dbReference type="SMART" id="SM00530">
    <property type="entry name" value="HTH_XRE"/>
    <property type="match status" value="1"/>
</dbReference>
<dbReference type="CDD" id="cd00093">
    <property type="entry name" value="HTH_XRE"/>
    <property type="match status" value="1"/>
</dbReference>
<dbReference type="SUPFAM" id="SSF47413">
    <property type="entry name" value="lambda repressor-like DNA-binding domains"/>
    <property type="match status" value="1"/>
</dbReference>
<sequence length="109" mass="12375">MGFNENLKLLLLEKSMKQADLCRMTGIQTSLMSEYINGRKSPTIGNAILIADALNISLDDLVGRKWNTCRDQKKPGEYTDELSETLNKLTEKECIFVMDVIKALKQHLQ</sequence>
<dbReference type="InterPro" id="IPR001387">
    <property type="entry name" value="Cro/C1-type_HTH"/>
</dbReference>
<dbReference type="Proteomes" id="UP000013085">
    <property type="component" value="Unassembled WGS sequence"/>
</dbReference>
<proteinExistence type="predicted"/>
<gene>
    <name evidence="2" type="ORF">HMPREF1090_05030</name>
</gene>
<dbReference type="Pfam" id="PF01381">
    <property type="entry name" value="HTH_3"/>
    <property type="match status" value="1"/>
</dbReference>
<accession>A0A0E2H3L5</accession>
<reference evidence="2 3" key="1">
    <citation type="submission" date="2013-01" db="EMBL/GenBank/DDBJ databases">
        <title>The Genome Sequence of Clostridium clostridioforme 90A8.</title>
        <authorList>
            <consortium name="The Broad Institute Genome Sequencing Platform"/>
            <person name="Earl A."/>
            <person name="Ward D."/>
            <person name="Feldgarden M."/>
            <person name="Gevers D."/>
            <person name="Courvalin P."/>
            <person name="Lambert T."/>
            <person name="Walker B."/>
            <person name="Young S.K."/>
            <person name="Zeng Q."/>
            <person name="Gargeya S."/>
            <person name="Fitzgerald M."/>
            <person name="Haas B."/>
            <person name="Abouelleil A."/>
            <person name="Alvarado L."/>
            <person name="Arachchi H.M."/>
            <person name="Berlin A.M."/>
            <person name="Chapman S.B."/>
            <person name="Dewar J."/>
            <person name="Goldberg J."/>
            <person name="Griggs A."/>
            <person name="Gujja S."/>
            <person name="Hansen M."/>
            <person name="Howarth C."/>
            <person name="Imamovic A."/>
            <person name="Larimer J."/>
            <person name="McCowan C."/>
            <person name="Murphy C."/>
            <person name="Neiman D."/>
            <person name="Pearson M."/>
            <person name="Priest M."/>
            <person name="Roberts A."/>
            <person name="Saif S."/>
            <person name="Shea T."/>
            <person name="Sisk P."/>
            <person name="Sykes S."/>
            <person name="Wortman J."/>
            <person name="Nusbaum C."/>
            <person name="Birren B."/>
        </authorList>
    </citation>
    <scope>NUCLEOTIDE SEQUENCE [LARGE SCALE GENOMIC DNA]</scope>
    <source>
        <strain evidence="2 3">90A8</strain>
    </source>
</reference>
<dbReference type="GO" id="GO:0003677">
    <property type="term" value="F:DNA binding"/>
    <property type="evidence" value="ECO:0007669"/>
    <property type="project" value="InterPro"/>
</dbReference>
<evidence type="ECO:0000313" key="2">
    <source>
        <dbReference type="EMBL" id="ENZ08037.1"/>
    </source>
</evidence>
<protein>
    <recommendedName>
        <fullName evidence="1">HTH cro/C1-type domain-containing protein</fullName>
    </recommendedName>
</protein>
<dbReference type="EMBL" id="AGYR01000064">
    <property type="protein sequence ID" value="ENZ08037.1"/>
    <property type="molecule type" value="Genomic_DNA"/>
</dbReference>
<feature type="domain" description="HTH cro/C1-type" evidence="1">
    <location>
        <begin position="7"/>
        <end position="61"/>
    </location>
</feature>
<dbReference type="GeneID" id="57963422"/>
<comment type="caution">
    <text evidence="2">The sequence shown here is derived from an EMBL/GenBank/DDBJ whole genome shotgun (WGS) entry which is preliminary data.</text>
</comment>
<organism evidence="2 3">
    <name type="scientific">[Clostridium] clostridioforme 90A8</name>
    <dbReference type="NCBI Taxonomy" id="999408"/>
    <lineage>
        <taxon>Bacteria</taxon>
        <taxon>Bacillati</taxon>
        <taxon>Bacillota</taxon>
        <taxon>Clostridia</taxon>
        <taxon>Lachnospirales</taxon>
        <taxon>Lachnospiraceae</taxon>
        <taxon>Enterocloster</taxon>
    </lineage>
</organism>
<dbReference type="HOGENOM" id="CLU_2057286_0_0_9"/>